<evidence type="ECO:0000256" key="1">
    <source>
        <dbReference type="ARBA" id="ARBA00009108"/>
    </source>
</evidence>
<accession>A4IM10</accession>
<evidence type="ECO:0000313" key="3">
    <source>
        <dbReference type="EMBL" id="ABO66364.1"/>
    </source>
</evidence>
<dbReference type="KEGG" id="gtn:GTNG_0986"/>
<sequence>MNRRKRRMTMRRKVRSRVLLTFICFIFGTMLGFSYQHTKEEEPRRQWSDSEWKKEYEYRSALIALQKENRSLKQQLVKKQAELTEWEKKLAEQQSNEVGLAKEAEQLRMHVGKARVKGKGVAVTLSDSSYIPSEASATDYIVHEQHVWKVVHEMLISGAEAVAINGQRISHRSYIVCNGPVIEVDGTQHAAPFVISAIGDPDVLSSALELAGGVVDQLVEDHIDVKVEKQKNIVLDPVFAPKP</sequence>
<organism evidence="3 4">
    <name type="scientific">Geobacillus thermodenitrificans (strain NG80-2)</name>
    <dbReference type="NCBI Taxonomy" id="420246"/>
    <lineage>
        <taxon>Bacteria</taxon>
        <taxon>Bacillati</taxon>
        <taxon>Bacillota</taxon>
        <taxon>Bacilli</taxon>
        <taxon>Bacillales</taxon>
        <taxon>Anoxybacillaceae</taxon>
        <taxon>Geobacillus</taxon>
    </lineage>
</organism>
<dbReference type="AlphaFoldDB" id="A4IM10"/>
<gene>
    <name evidence="3" type="ordered locus">GTNG_0986</name>
</gene>
<dbReference type="eggNOG" id="COG3879">
    <property type="taxonomic scope" value="Bacteria"/>
</dbReference>
<comment type="similarity">
    <text evidence="1">Belongs to the UPF0749 family.</text>
</comment>
<evidence type="ECO:0000256" key="2">
    <source>
        <dbReference type="SAM" id="Coils"/>
    </source>
</evidence>
<dbReference type="Proteomes" id="UP000001578">
    <property type="component" value="Chromosome"/>
</dbReference>
<dbReference type="EMBL" id="CP000557">
    <property type="protein sequence ID" value="ABO66364.1"/>
    <property type="molecule type" value="Genomic_DNA"/>
</dbReference>
<proteinExistence type="inferred from homology"/>
<feature type="coiled-coil region" evidence="2">
    <location>
        <begin position="62"/>
        <end position="96"/>
    </location>
</feature>
<dbReference type="PANTHER" id="PTHR37313:SF2">
    <property type="entry name" value="UPF0749 PROTEIN YLXX"/>
    <property type="match status" value="1"/>
</dbReference>
<dbReference type="Gene3D" id="3.30.70.1880">
    <property type="entry name" value="Protein of unknown function DUF881"/>
    <property type="match status" value="1"/>
</dbReference>
<protein>
    <recommendedName>
        <fullName evidence="5">DUF881 domain-containing protein</fullName>
    </recommendedName>
</protein>
<dbReference type="Pfam" id="PF05949">
    <property type="entry name" value="DUF881"/>
    <property type="match status" value="1"/>
</dbReference>
<keyword evidence="2" id="KW-0175">Coiled coil</keyword>
<evidence type="ECO:0008006" key="5">
    <source>
        <dbReference type="Google" id="ProtNLM"/>
    </source>
</evidence>
<evidence type="ECO:0000313" key="4">
    <source>
        <dbReference type="Proteomes" id="UP000001578"/>
    </source>
</evidence>
<dbReference type="PANTHER" id="PTHR37313">
    <property type="entry name" value="UPF0749 PROTEIN RV1825"/>
    <property type="match status" value="1"/>
</dbReference>
<dbReference type="InterPro" id="IPR010273">
    <property type="entry name" value="DUF881"/>
</dbReference>
<dbReference type="HOGENOM" id="CLU_040273_4_0_9"/>
<reference evidence="3 4" key="1">
    <citation type="journal article" date="2007" name="Proc. Natl. Acad. Sci. U.S.A.">
        <title>Genome and proteome of long-chain alkane degrading Geobacillus thermodenitrificans NG80-2 isolated from a deep-subsurface oil reservoir.</title>
        <authorList>
            <person name="Feng L."/>
            <person name="Wang W."/>
            <person name="Cheng J."/>
            <person name="Ren Y."/>
            <person name="Zhao G."/>
            <person name="Gao C."/>
            <person name="Tang Y."/>
            <person name="Liu X."/>
            <person name="Han W."/>
            <person name="Peng X."/>
            <person name="Liu R."/>
            <person name="Wang L."/>
        </authorList>
    </citation>
    <scope>NUCLEOTIDE SEQUENCE [LARGE SCALE GENOMIC DNA]</scope>
    <source>
        <strain evidence="3 4">NG80-2</strain>
    </source>
</reference>
<name>A4IM10_GEOTN</name>